<feature type="chain" id="PRO_5043461903" evidence="1">
    <location>
        <begin position="18"/>
        <end position="73"/>
    </location>
</feature>
<evidence type="ECO:0000256" key="1">
    <source>
        <dbReference type="SAM" id="SignalP"/>
    </source>
</evidence>
<comment type="caution">
    <text evidence="2">The sequence shown here is derived from an EMBL/GenBank/DDBJ whole genome shotgun (WGS) entry which is preliminary data.</text>
</comment>
<accession>A0AAV5THT8</accession>
<dbReference type="EMBL" id="BTSX01000004">
    <property type="protein sequence ID" value="GMS93871.1"/>
    <property type="molecule type" value="Genomic_DNA"/>
</dbReference>
<organism evidence="2 3">
    <name type="scientific">Pristionchus entomophagus</name>
    <dbReference type="NCBI Taxonomy" id="358040"/>
    <lineage>
        <taxon>Eukaryota</taxon>
        <taxon>Metazoa</taxon>
        <taxon>Ecdysozoa</taxon>
        <taxon>Nematoda</taxon>
        <taxon>Chromadorea</taxon>
        <taxon>Rhabditida</taxon>
        <taxon>Rhabditina</taxon>
        <taxon>Diplogasteromorpha</taxon>
        <taxon>Diplogasteroidea</taxon>
        <taxon>Neodiplogasteridae</taxon>
        <taxon>Pristionchus</taxon>
    </lineage>
</organism>
<proteinExistence type="predicted"/>
<gene>
    <name evidence="2" type="ORF">PENTCL1PPCAC_16046</name>
</gene>
<protein>
    <submittedName>
        <fullName evidence="2">Uncharacterized protein</fullName>
    </submittedName>
</protein>
<dbReference type="Proteomes" id="UP001432027">
    <property type="component" value="Unassembled WGS sequence"/>
</dbReference>
<keyword evidence="3" id="KW-1185">Reference proteome</keyword>
<feature type="non-terminal residue" evidence="2">
    <location>
        <position position="73"/>
    </location>
</feature>
<keyword evidence="1" id="KW-0732">Signal</keyword>
<evidence type="ECO:0000313" key="3">
    <source>
        <dbReference type="Proteomes" id="UP001432027"/>
    </source>
</evidence>
<name>A0AAV5THT8_9BILA</name>
<dbReference type="AlphaFoldDB" id="A0AAV5THT8"/>
<feature type="non-terminal residue" evidence="2">
    <location>
        <position position="1"/>
    </location>
</feature>
<sequence length="73" mass="8337">VLVIALLVCVIQVKSLCDYINNMVIETGYPARETTADERAQLVVYGEQWIEWGAQFSRYMLRRDTMPPPSCLA</sequence>
<evidence type="ECO:0000313" key="2">
    <source>
        <dbReference type="EMBL" id="GMS93871.1"/>
    </source>
</evidence>
<feature type="signal peptide" evidence="1">
    <location>
        <begin position="1"/>
        <end position="17"/>
    </location>
</feature>
<reference evidence="2" key="1">
    <citation type="submission" date="2023-10" db="EMBL/GenBank/DDBJ databases">
        <title>Genome assembly of Pristionchus species.</title>
        <authorList>
            <person name="Yoshida K."/>
            <person name="Sommer R.J."/>
        </authorList>
    </citation>
    <scope>NUCLEOTIDE SEQUENCE</scope>
    <source>
        <strain evidence="2">RS0144</strain>
    </source>
</reference>